<keyword evidence="3" id="KW-1185">Reference proteome</keyword>
<dbReference type="InParanoid" id="G4ZY44"/>
<dbReference type="GeneID" id="20659647"/>
<organism evidence="2 3">
    <name type="scientific">Phytophthora sojae (strain P6497)</name>
    <name type="common">Soybean stem and root rot agent</name>
    <name type="synonym">Phytophthora megasperma f. sp. glycines</name>
    <dbReference type="NCBI Taxonomy" id="1094619"/>
    <lineage>
        <taxon>Eukaryota</taxon>
        <taxon>Sar</taxon>
        <taxon>Stramenopiles</taxon>
        <taxon>Oomycota</taxon>
        <taxon>Peronosporomycetes</taxon>
        <taxon>Peronosporales</taxon>
        <taxon>Peronosporaceae</taxon>
        <taxon>Phytophthora</taxon>
    </lineage>
</organism>
<dbReference type="InterPro" id="IPR018289">
    <property type="entry name" value="MULE_transposase_dom"/>
</dbReference>
<dbReference type="RefSeq" id="XP_009532283.1">
    <property type="nucleotide sequence ID" value="XM_009533988.1"/>
</dbReference>
<protein>
    <recommendedName>
        <fullName evidence="1">MULE transposase domain-containing protein</fullName>
    </recommendedName>
</protein>
<evidence type="ECO:0000259" key="1">
    <source>
        <dbReference type="Pfam" id="PF10551"/>
    </source>
</evidence>
<sequence>LFHTDATFKLSDFGYPAVTCGFTDRSRVYPLIAILVVSARTHREYELAFGCVAQMYQRIFQAPLCVDTVMDDAEDAQFNALQSEGAFRGSKYLMSFFHVLYNVHKRTRHLDSETRVTAFTGIMDMHYTTSYTEYCAIKERVISGWKAKPGLRNFANYFSEQWIDSSYWRWHIFYTPSSYATTNNPCEVFNAC</sequence>
<feature type="domain" description="MULE transposase" evidence="1">
    <location>
        <begin position="3"/>
        <end position="100"/>
    </location>
</feature>
<gene>
    <name evidence="2" type="ORF">PHYSODRAFT_515290</name>
</gene>
<dbReference type="Pfam" id="PF10551">
    <property type="entry name" value="MULE"/>
    <property type="match status" value="1"/>
</dbReference>
<dbReference type="KEGG" id="psoj:PHYSODRAFT_515290"/>
<evidence type="ECO:0000313" key="3">
    <source>
        <dbReference type="Proteomes" id="UP000002640"/>
    </source>
</evidence>
<dbReference type="AlphaFoldDB" id="G4ZY44"/>
<dbReference type="EMBL" id="JH159157">
    <property type="protein sequence ID" value="EGZ11950.1"/>
    <property type="molecule type" value="Genomic_DNA"/>
</dbReference>
<proteinExistence type="predicted"/>
<dbReference type="Proteomes" id="UP000002640">
    <property type="component" value="Unassembled WGS sequence"/>
</dbReference>
<reference evidence="2 3" key="1">
    <citation type="journal article" date="2006" name="Science">
        <title>Phytophthora genome sequences uncover evolutionary origins and mechanisms of pathogenesis.</title>
        <authorList>
            <person name="Tyler B.M."/>
            <person name="Tripathy S."/>
            <person name="Zhang X."/>
            <person name="Dehal P."/>
            <person name="Jiang R.H."/>
            <person name="Aerts A."/>
            <person name="Arredondo F.D."/>
            <person name="Baxter L."/>
            <person name="Bensasson D."/>
            <person name="Beynon J.L."/>
            <person name="Chapman J."/>
            <person name="Damasceno C.M."/>
            <person name="Dorrance A.E."/>
            <person name="Dou D."/>
            <person name="Dickerman A.W."/>
            <person name="Dubchak I.L."/>
            <person name="Garbelotto M."/>
            <person name="Gijzen M."/>
            <person name="Gordon S.G."/>
            <person name="Govers F."/>
            <person name="Grunwald N.J."/>
            <person name="Huang W."/>
            <person name="Ivors K.L."/>
            <person name="Jones R.W."/>
            <person name="Kamoun S."/>
            <person name="Krampis K."/>
            <person name="Lamour K.H."/>
            <person name="Lee M.K."/>
            <person name="McDonald W.H."/>
            <person name="Medina M."/>
            <person name="Meijer H.J."/>
            <person name="Nordberg E.K."/>
            <person name="Maclean D.J."/>
            <person name="Ospina-Giraldo M.D."/>
            <person name="Morris P.F."/>
            <person name="Phuntumart V."/>
            <person name="Putnam N.H."/>
            <person name="Rash S."/>
            <person name="Rose J.K."/>
            <person name="Sakihama Y."/>
            <person name="Salamov A.A."/>
            <person name="Savidor A."/>
            <person name="Scheuring C.F."/>
            <person name="Smith B.M."/>
            <person name="Sobral B.W."/>
            <person name="Terry A."/>
            <person name="Torto-Alalibo T.A."/>
            <person name="Win J."/>
            <person name="Xu Z."/>
            <person name="Zhang H."/>
            <person name="Grigoriev I.V."/>
            <person name="Rokhsar D.S."/>
            <person name="Boore J.L."/>
        </authorList>
    </citation>
    <scope>NUCLEOTIDE SEQUENCE [LARGE SCALE GENOMIC DNA]</scope>
    <source>
        <strain evidence="2 3">P6497</strain>
    </source>
</reference>
<feature type="non-terminal residue" evidence="2">
    <location>
        <position position="1"/>
    </location>
</feature>
<name>G4ZY44_PHYSP</name>
<accession>G4ZY44</accession>
<evidence type="ECO:0000313" key="2">
    <source>
        <dbReference type="EMBL" id="EGZ11950.1"/>
    </source>
</evidence>